<dbReference type="OrthoDB" id="340608at2759"/>
<dbReference type="PANTHER" id="PTHR10926:SF72">
    <property type="entry name" value="ALA-INTERACTING SUBUNIT"/>
    <property type="match status" value="1"/>
</dbReference>
<evidence type="ECO:0000256" key="1">
    <source>
        <dbReference type="ARBA" id="ARBA00004370"/>
    </source>
</evidence>
<dbReference type="AlphaFoldDB" id="A0A6I9T0M2"/>
<name>A0A6I9T0M2_SESIN</name>
<evidence type="ECO:0000313" key="10">
    <source>
        <dbReference type="RefSeq" id="XP_011076344.1"/>
    </source>
</evidence>
<dbReference type="GO" id="GO:0005886">
    <property type="term" value="C:plasma membrane"/>
    <property type="evidence" value="ECO:0007669"/>
    <property type="project" value="TreeGrafter"/>
</dbReference>
<keyword evidence="5 6" id="KW-0472">Membrane</keyword>
<protein>
    <recommendedName>
        <fullName evidence="6">ALA-interacting subunit</fullName>
    </recommendedName>
</protein>
<dbReference type="GO" id="GO:0005794">
    <property type="term" value="C:Golgi apparatus"/>
    <property type="evidence" value="ECO:0007669"/>
    <property type="project" value="TreeGrafter"/>
</dbReference>
<feature type="transmembrane region" description="Helical" evidence="8">
    <location>
        <begin position="305"/>
        <end position="326"/>
    </location>
</feature>
<dbReference type="PANTHER" id="PTHR10926">
    <property type="entry name" value="CELL CYCLE CONTROL PROTEIN 50"/>
    <property type="match status" value="1"/>
</dbReference>
<evidence type="ECO:0000256" key="3">
    <source>
        <dbReference type="ARBA" id="ARBA00022692"/>
    </source>
</evidence>
<evidence type="ECO:0000256" key="4">
    <source>
        <dbReference type="ARBA" id="ARBA00022989"/>
    </source>
</evidence>
<comment type="similarity">
    <text evidence="2 6">Belongs to the CDC50/LEM3 family.</text>
</comment>
<feature type="transmembrane region" description="Helical" evidence="8">
    <location>
        <begin position="34"/>
        <end position="56"/>
    </location>
</feature>
<accession>A0A6I9T0M2</accession>
<dbReference type="GO" id="GO:0005783">
    <property type="term" value="C:endoplasmic reticulum"/>
    <property type="evidence" value="ECO:0007669"/>
    <property type="project" value="TreeGrafter"/>
</dbReference>
<evidence type="ECO:0000313" key="9">
    <source>
        <dbReference type="Proteomes" id="UP000504604"/>
    </source>
</evidence>
<evidence type="ECO:0000256" key="7">
    <source>
        <dbReference type="SAM" id="MobiDB-lite"/>
    </source>
</evidence>
<feature type="region of interest" description="Disordered" evidence="7">
    <location>
        <begin position="1"/>
        <end position="22"/>
    </location>
</feature>
<dbReference type="Gramene" id="SIN_1016669.t">
    <property type="protein sequence ID" value="SIN_1016669.t"/>
    <property type="gene ID" value="SIN_1016669"/>
</dbReference>
<keyword evidence="4 8" id="KW-1133">Transmembrane helix</keyword>
<evidence type="ECO:0000256" key="2">
    <source>
        <dbReference type="ARBA" id="ARBA00009457"/>
    </source>
</evidence>
<evidence type="ECO:0000313" key="11">
    <source>
        <dbReference type="RefSeq" id="XP_011076345.1"/>
    </source>
</evidence>
<dbReference type="Proteomes" id="UP000504604">
    <property type="component" value="Linkage group LG4"/>
</dbReference>
<dbReference type="KEGG" id="sind:105160595"/>
<gene>
    <name evidence="10 11" type="primary">LOC105160595</name>
</gene>
<dbReference type="RefSeq" id="XP_011076344.1">
    <property type="nucleotide sequence ID" value="XM_011078042.2"/>
</dbReference>
<dbReference type="RefSeq" id="XP_011076345.1">
    <property type="nucleotide sequence ID" value="XM_011078043.2"/>
</dbReference>
<comment type="subcellular location">
    <subcellularLocation>
        <location evidence="1">Membrane</location>
    </subcellularLocation>
</comment>
<evidence type="ECO:0000256" key="5">
    <source>
        <dbReference type="ARBA" id="ARBA00023136"/>
    </source>
</evidence>
<evidence type="ECO:0000256" key="6">
    <source>
        <dbReference type="PIRNR" id="PIRNR015840"/>
    </source>
</evidence>
<keyword evidence="9" id="KW-1185">Reference proteome</keyword>
<reference evidence="10 11" key="1">
    <citation type="submission" date="2025-04" db="UniProtKB">
        <authorList>
            <consortium name="RefSeq"/>
        </authorList>
    </citation>
    <scope>IDENTIFICATION</scope>
</reference>
<proteinExistence type="inferred from homology"/>
<dbReference type="PIRSF" id="PIRSF015840">
    <property type="entry name" value="DUF284_TM_euk"/>
    <property type="match status" value="1"/>
</dbReference>
<evidence type="ECO:0000256" key="8">
    <source>
        <dbReference type="SAM" id="Phobius"/>
    </source>
</evidence>
<dbReference type="Pfam" id="PF03381">
    <property type="entry name" value="CDC50"/>
    <property type="match status" value="1"/>
</dbReference>
<sequence length="346" mass="38981">MPSGDGSTKSSTKTSKKPQYSRFTQQELPACKPILTPGLVMAAFLILGLAFIPIGLSHLSASDNVVQLIDRYDEACFPASSSNPEEANGKRISYIQDDKTDKTCTRNLTVPQKMKQPIFVYYQLDEFYQNHRRYVRSRNDQQYRSASAERKTANCDPEAEVNGNPIVPCGLIAWSLFNDTYSLSRNDIALPINKNGIAWESDKTSRFGSDVYPKNFQTRSPIGGGKLNEKIPLNQQEDLLVWMRTATLPSFRKLYGRIETDLEENEIIKVVIQNNYNTYTFSGKKKLVISTTTWIGGKNDFLGRVYVTVGGICLLIAITYIIFYLVRPRPLGDPAYLSWNKVPASN</sequence>
<organism evidence="9 10">
    <name type="scientific">Sesamum indicum</name>
    <name type="common">Oriental sesame</name>
    <name type="synonym">Sesamum orientale</name>
    <dbReference type="NCBI Taxonomy" id="4182"/>
    <lineage>
        <taxon>Eukaryota</taxon>
        <taxon>Viridiplantae</taxon>
        <taxon>Streptophyta</taxon>
        <taxon>Embryophyta</taxon>
        <taxon>Tracheophyta</taxon>
        <taxon>Spermatophyta</taxon>
        <taxon>Magnoliopsida</taxon>
        <taxon>eudicotyledons</taxon>
        <taxon>Gunneridae</taxon>
        <taxon>Pentapetalae</taxon>
        <taxon>asterids</taxon>
        <taxon>lamiids</taxon>
        <taxon>Lamiales</taxon>
        <taxon>Pedaliaceae</taxon>
        <taxon>Sesamum</taxon>
    </lineage>
</organism>
<dbReference type="GeneID" id="105160595"/>
<dbReference type="InterPro" id="IPR005045">
    <property type="entry name" value="CDC50/LEM3_fam"/>
</dbReference>
<keyword evidence="3 8" id="KW-0812">Transmembrane</keyword>